<dbReference type="PANTHER" id="PTHR30055">
    <property type="entry name" value="HTH-TYPE TRANSCRIPTIONAL REGULATOR RUTR"/>
    <property type="match status" value="1"/>
</dbReference>
<evidence type="ECO:0000256" key="1">
    <source>
        <dbReference type="ARBA" id="ARBA00023015"/>
    </source>
</evidence>
<dbReference type="PROSITE" id="PS50977">
    <property type="entry name" value="HTH_TETR_2"/>
    <property type="match status" value="1"/>
</dbReference>
<keyword evidence="1" id="KW-0805">Transcription regulation</keyword>
<keyword evidence="2 4" id="KW-0238">DNA-binding</keyword>
<dbReference type="Gene3D" id="1.10.10.60">
    <property type="entry name" value="Homeodomain-like"/>
    <property type="match status" value="1"/>
</dbReference>
<evidence type="ECO:0000259" key="5">
    <source>
        <dbReference type="PROSITE" id="PS50977"/>
    </source>
</evidence>
<organism evidence="6 7">
    <name type="scientific">Humibacter ginsenosidimutans</name>
    <dbReference type="NCBI Taxonomy" id="2599293"/>
    <lineage>
        <taxon>Bacteria</taxon>
        <taxon>Bacillati</taxon>
        <taxon>Actinomycetota</taxon>
        <taxon>Actinomycetes</taxon>
        <taxon>Micrococcales</taxon>
        <taxon>Microbacteriaceae</taxon>
        <taxon>Humibacter</taxon>
    </lineage>
</organism>
<evidence type="ECO:0000256" key="3">
    <source>
        <dbReference type="ARBA" id="ARBA00023163"/>
    </source>
</evidence>
<dbReference type="Gene3D" id="1.10.357.10">
    <property type="entry name" value="Tetracycline Repressor, domain 2"/>
    <property type="match status" value="1"/>
</dbReference>
<accession>A0A5B8M6F0</accession>
<dbReference type="InterPro" id="IPR001647">
    <property type="entry name" value="HTH_TetR"/>
</dbReference>
<gene>
    <name evidence="6" type="ORF">FPZ11_13115</name>
</gene>
<evidence type="ECO:0000256" key="4">
    <source>
        <dbReference type="PROSITE-ProRule" id="PRU00335"/>
    </source>
</evidence>
<dbReference type="PANTHER" id="PTHR30055:SF148">
    <property type="entry name" value="TETR-FAMILY TRANSCRIPTIONAL REGULATOR"/>
    <property type="match status" value="1"/>
</dbReference>
<dbReference type="InterPro" id="IPR050109">
    <property type="entry name" value="HTH-type_TetR-like_transc_reg"/>
</dbReference>
<dbReference type="EMBL" id="CP042305">
    <property type="protein sequence ID" value="QDZ15574.1"/>
    <property type="molecule type" value="Genomic_DNA"/>
</dbReference>
<dbReference type="InterPro" id="IPR036271">
    <property type="entry name" value="Tet_transcr_reg_TetR-rel_C_sf"/>
</dbReference>
<evidence type="ECO:0000313" key="6">
    <source>
        <dbReference type="EMBL" id="QDZ15574.1"/>
    </source>
</evidence>
<dbReference type="RefSeq" id="WP_146321589.1">
    <property type="nucleotide sequence ID" value="NZ_CP042305.1"/>
</dbReference>
<dbReference type="GO" id="GO:0000976">
    <property type="term" value="F:transcription cis-regulatory region binding"/>
    <property type="evidence" value="ECO:0007669"/>
    <property type="project" value="TreeGrafter"/>
</dbReference>
<proteinExistence type="predicted"/>
<protein>
    <submittedName>
        <fullName evidence="6">TetR/AcrR family transcriptional regulator</fullName>
    </submittedName>
</protein>
<keyword evidence="7" id="KW-1185">Reference proteome</keyword>
<dbReference type="InterPro" id="IPR009057">
    <property type="entry name" value="Homeodomain-like_sf"/>
</dbReference>
<dbReference type="KEGG" id="huw:FPZ11_13115"/>
<dbReference type="SUPFAM" id="SSF46689">
    <property type="entry name" value="Homeodomain-like"/>
    <property type="match status" value="1"/>
</dbReference>
<reference evidence="6 7" key="1">
    <citation type="submission" date="2019-07" db="EMBL/GenBank/DDBJ databases">
        <title>Full genome sequence of Humibacter sp. WJ7-1.</title>
        <authorList>
            <person name="Im W.-T."/>
        </authorList>
    </citation>
    <scope>NUCLEOTIDE SEQUENCE [LARGE SCALE GENOMIC DNA]</scope>
    <source>
        <strain evidence="6 7">WJ7-1</strain>
    </source>
</reference>
<dbReference type="InterPro" id="IPR011075">
    <property type="entry name" value="TetR_C"/>
</dbReference>
<keyword evidence="3" id="KW-0804">Transcription</keyword>
<sequence>MDLDESPRRRRGDELEAALLDAAWAELEENGYAAFTYDGVAQRAETSRPVLYRRWPTRDELVLAAISRHLKARPRVELADTGSLRGDLLSMLKGASVRFGDMISLVSVLFGGYYSSTGETIGQIRARLIDSRWSAMDVLLDRARARGERVPKELPERVKTLPFDLLRHEFIMSLSQLGDEFIVSVVDEVFMPLVDDYARREEAT</sequence>
<dbReference type="Pfam" id="PF00440">
    <property type="entry name" value="TetR_N"/>
    <property type="match status" value="1"/>
</dbReference>
<dbReference type="Pfam" id="PF16859">
    <property type="entry name" value="TetR_C_11"/>
    <property type="match status" value="1"/>
</dbReference>
<dbReference type="OrthoDB" id="9796019at2"/>
<feature type="domain" description="HTH tetR-type" evidence="5">
    <location>
        <begin position="13"/>
        <end position="73"/>
    </location>
</feature>
<dbReference type="AlphaFoldDB" id="A0A5B8M6F0"/>
<feature type="DNA-binding region" description="H-T-H motif" evidence="4">
    <location>
        <begin position="36"/>
        <end position="55"/>
    </location>
</feature>
<evidence type="ECO:0000313" key="7">
    <source>
        <dbReference type="Proteomes" id="UP000320216"/>
    </source>
</evidence>
<evidence type="ECO:0000256" key="2">
    <source>
        <dbReference type="ARBA" id="ARBA00023125"/>
    </source>
</evidence>
<name>A0A5B8M6F0_9MICO</name>
<dbReference type="GO" id="GO:0003700">
    <property type="term" value="F:DNA-binding transcription factor activity"/>
    <property type="evidence" value="ECO:0007669"/>
    <property type="project" value="TreeGrafter"/>
</dbReference>
<dbReference type="Proteomes" id="UP000320216">
    <property type="component" value="Chromosome"/>
</dbReference>
<dbReference type="SUPFAM" id="SSF48498">
    <property type="entry name" value="Tetracyclin repressor-like, C-terminal domain"/>
    <property type="match status" value="1"/>
</dbReference>